<comment type="caution">
    <text evidence="2">The sequence shown here is derived from an EMBL/GenBank/DDBJ whole genome shotgun (WGS) entry which is preliminary data.</text>
</comment>
<proteinExistence type="predicted"/>
<reference evidence="3" key="1">
    <citation type="journal article" date="2017" name="bioRxiv">
        <title>Comparative analysis of the genomes of Stylophora pistillata and Acropora digitifera provides evidence for extensive differences between species of corals.</title>
        <authorList>
            <person name="Voolstra C.R."/>
            <person name="Li Y."/>
            <person name="Liew Y.J."/>
            <person name="Baumgarten S."/>
            <person name="Zoccola D."/>
            <person name="Flot J.-F."/>
            <person name="Tambutte S."/>
            <person name="Allemand D."/>
            <person name="Aranda M."/>
        </authorList>
    </citation>
    <scope>NUCLEOTIDE SEQUENCE [LARGE SCALE GENOMIC DNA]</scope>
</reference>
<protein>
    <recommendedName>
        <fullName evidence="1">Integrase catalytic domain-containing protein</fullName>
    </recommendedName>
</protein>
<dbReference type="EMBL" id="LSMT01000797">
    <property type="protein sequence ID" value="PFX14334.1"/>
    <property type="molecule type" value="Genomic_DNA"/>
</dbReference>
<accession>A0A2B4R7L2</accession>
<dbReference type="Proteomes" id="UP000225706">
    <property type="component" value="Unassembled WGS sequence"/>
</dbReference>
<dbReference type="GO" id="GO:0015074">
    <property type="term" value="P:DNA integration"/>
    <property type="evidence" value="ECO:0007669"/>
    <property type="project" value="InterPro"/>
</dbReference>
<sequence length="293" mass="33907">MERKLSRVYYSPKGFWKGLGAVKKLAEEARVPEDVAKLWLMRQAIWQIYLPAPKHIPRPTFDVDFPNAVHQADLLFLPHDKLFRKVYKYALTVVDVASRFKAAEPLTSKESSEVSKAFQTIYKRGPLRWPKILQVDPGREFMGETTKEVAKHDMNFKDRKRSTEWAKRVPEVVSALNREETRLTGKKPIDAIKEKVVDAKSSTSYLRSVGLKEKRLDYSKNVRYFYSPGELEGGERRATDPTWSLKVFNIEKALVNEKEPVLYYLKDGPNRGFVREELQIVPPKTELPPEGIR</sequence>
<evidence type="ECO:0000313" key="3">
    <source>
        <dbReference type="Proteomes" id="UP000225706"/>
    </source>
</evidence>
<keyword evidence="3" id="KW-1185">Reference proteome</keyword>
<dbReference type="InterPro" id="IPR036397">
    <property type="entry name" value="RNaseH_sf"/>
</dbReference>
<name>A0A2B4R7L2_STYPI</name>
<dbReference type="InterPro" id="IPR001584">
    <property type="entry name" value="Integrase_cat-core"/>
</dbReference>
<dbReference type="InterPro" id="IPR012337">
    <property type="entry name" value="RNaseH-like_sf"/>
</dbReference>
<dbReference type="SUPFAM" id="SSF53098">
    <property type="entry name" value="Ribonuclease H-like"/>
    <property type="match status" value="1"/>
</dbReference>
<dbReference type="GO" id="GO:0003676">
    <property type="term" value="F:nucleic acid binding"/>
    <property type="evidence" value="ECO:0007669"/>
    <property type="project" value="InterPro"/>
</dbReference>
<evidence type="ECO:0000259" key="1">
    <source>
        <dbReference type="PROSITE" id="PS50994"/>
    </source>
</evidence>
<dbReference type="AlphaFoldDB" id="A0A2B4R7L2"/>
<gene>
    <name evidence="2" type="ORF">AWC38_SpisGene21522</name>
</gene>
<evidence type="ECO:0000313" key="2">
    <source>
        <dbReference type="EMBL" id="PFX14334.1"/>
    </source>
</evidence>
<organism evidence="2 3">
    <name type="scientific">Stylophora pistillata</name>
    <name type="common">Smooth cauliflower coral</name>
    <dbReference type="NCBI Taxonomy" id="50429"/>
    <lineage>
        <taxon>Eukaryota</taxon>
        <taxon>Metazoa</taxon>
        <taxon>Cnidaria</taxon>
        <taxon>Anthozoa</taxon>
        <taxon>Hexacorallia</taxon>
        <taxon>Scleractinia</taxon>
        <taxon>Astrocoeniina</taxon>
        <taxon>Pocilloporidae</taxon>
        <taxon>Stylophora</taxon>
    </lineage>
</organism>
<dbReference type="PROSITE" id="PS50994">
    <property type="entry name" value="INTEGRASE"/>
    <property type="match status" value="1"/>
</dbReference>
<feature type="domain" description="Integrase catalytic" evidence="1">
    <location>
        <begin position="62"/>
        <end position="151"/>
    </location>
</feature>
<dbReference type="Gene3D" id="3.30.420.10">
    <property type="entry name" value="Ribonuclease H-like superfamily/Ribonuclease H"/>
    <property type="match status" value="1"/>
</dbReference>